<evidence type="ECO:0000313" key="2">
    <source>
        <dbReference type="EMBL" id="KAG6372727.1"/>
    </source>
</evidence>
<dbReference type="AlphaFoldDB" id="A0A8I2YJD6"/>
<gene>
    <name evidence="2" type="ORF">JVT61DRAFT_7501</name>
</gene>
<evidence type="ECO:0000313" key="3">
    <source>
        <dbReference type="Proteomes" id="UP000683000"/>
    </source>
</evidence>
<evidence type="ECO:0000256" key="1">
    <source>
        <dbReference type="SAM" id="MobiDB-lite"/>
    </source>
</evidence>
<dbReference type="EMBL" id="JAGFBS010000026">
    <property type="protein sequence ID" value="KAG6372727.1"/>
    <property type="molecule type" value="Genomic_DNA"/>
</dbReference>
<proteinExistence type="predicted"/>
<comment type="caution">
    <text evidence="2">The sequence shown here is derived from an EMBL/GenBank/DDBJ whole genome shotgun (WGS) entry which is preliminary data.</text>
</comment>
<protein>
    <submittedName>
        <fullName evidence="2">Uncharacterized protein</fullName>
    </submittedName>
</protein>
<feature type="compositionally biased region" description="Polar residues" evidence="1">
    <location>
        <begin position="21"/>
        <end position="35"/>
    </location>
</feature>
<feature type="compositionally biased region" description="Polar residues" evidence="1">
    <location>
        <begin position="1"/>
        <end position="11"/>
    </location>
</feature>
<accession>A0A8I2YJD6</accession>
<dbReference type="OrthoDB" id="2608786at2759"/>
<keyword evidence="3" id="KW-1185">Reference proteome</keyword>
<reference evidence="2" key="1">
    <citation type="submission" date="2021-03" db="EMBL/GenBank/DDBJ databases">
        <title>Evolutionary innovations through gain and loss of genes in the ectomycorrhizal Boletales.</title>
        <authorList>
            <person name="Wu G."/>
            <person name="Miyauchi S."/>
            <person name="Morin E."/>
            <person name="Yang Z.-L."/>
            <person name="Xu J."/>
            <person name="Martin F.M."/>
        </authorList>
    </citation>
    <scope>NUCLEOTIDE SEQUENCE</scope>
    <source>
        <strain evidence="2">BR01</strain>
    </source>
</reference>
<sequence length="248" mass="27227">MTYPQSCSSDSFDGDKPAQAPSRQAIQQQLSTATVPATPGMDSPNSTDASASIPRSLIDRSGVSVCPNLERGTPLAVGAFNIQKSFATPFRTQKPSKLSASFTFSSPMVSSKKRECIETTENVPVISSDSEEESEREEAQLLLNVARAQRYLRQLEQDVIHAQLAENAVLSELYQFRASQSQKKLDATEYDLGCLRNTIRKSGISLADVPSARKRRRMSNETSVGKSYLLQSIPYAASHVVWSTSWDV</sequence>
<organism evidence="2 3">
    <name type="scientific">Boletus reticuloceps</name>
    <dbReference type="NCBI Taxonomy" id="495285"/>
    <lineage>
        <taxon>Eukaryota</taxon>
        <taxon>Fungi</taxon>
        <taxon>Dikarya</taxon>
        <taxon>Basidiomycota</taxon>
        <taxon>Agaricomycotina</taxon>
        <taxon>Agaricomycetes</taxon>
        <taxon>Agaricomycetidae</taxon>
        <taxon>Boletales</taxon>
        <taxon>Boletineae</taxon>
        <taxon>Boletaceae</taxon>
        <taxon>Boletoideae</taxon>
        <taxon>Boletus</taxon>
    </lineage>
</organism>
<dbReference type="Proteomes" id="UP000683000">
    <property type="component" value="Unassembled WGS sequence"/>
</dbReference>
<feature type="region of interest" description="Disordered" evidence="1">
    <location>
        <begin position="1"/>
        <end position="54"/>
    </location>
</feature>
<name>A0A8I2YJD6_9AGAM</name>